<proteinExistence type="predicted"/>
<reference evidence="2" key="2">
    <citation type="submission" date="2024-06" db="EMBL/GenBank/DDBJ databases">
        <authorList>
            <person name="Petrova K.O."/>
            <person name="Toshchakov S.V."/>
            <person name="Boltjanskaja Y.V."/>
            <person name="Kevbrin V."/>
        </authorList>
    </citation>
    <scope>NUCLEOTIDE SEQUENCE</scope>
    <source>
        <strain evidence="2">Z-910T</strain>
    </source>
</reference>
<dbReference type="InterPro" id="IPR006674">
    <property type="entry name" value="HD_domain"/>
</dbReference>
<dbReference type="NCBIfam" id="TIGR00277">
    <property type="entry name" value="HDIG"/>
    <property type="match status" value="1"/>
</dbReference>
<feature type="domain" description="HD" evidence="1">
    <location>
        <begin position="45"/>
        <end position="148"/>
    </location>
</feature>
<dbReference type="InterPro" id="IPR006675">
    <property type="entry name" value="HDIG_dom"/>
</dbReference>
<accession>A0AAU7VN17</accession>
<dbReference type="AlphaFoldDB" id="A0AAU7VN17"/>
<protein>
    <submittedName>
        <fullName evidence="2">HD domain-containing protein</fullName>
    </submittedName>
</protein>
<dbReference type="SUPFAM" id="SSF109604">
    <property type="entry name" value="HD-domain/PDEase-like"/>
    <property type="match status" value="1"/>
</dbReference>
<organism evidence="2">
    <name type="scientific">Proteinivorax tanatarense</name>
    <dbReference type="NCBI Taxonomy" id="1260629"/>
    <lineage>
        <taxon>Bacteria</taxon>
        <taxon>Bacillati</taxon>
        <taxon>Bacillota</taxon>
        <taxon>Clostridia</taxon>
        <taxon>Eubacteriales</taxon>
        <taxon>Proteinivoracaceae</taxon>
        <taxon>Proteinivorax</taxon>
    </lineage>
</organism>
<dbReference type="EMBL" id="CP158367">
    <property type="protein sequence ID" value="XBX75457.1"/>
    <property type="molecule type" value="Genomic_DNA"/>
</dbReference>
<dbReference type="CDD" id="cd00077">
    <property type="entry name" value="HDc"/>
    <property type="match status" value="1"/>
</dbReference>
<dbReference type="RefSeq" id="WP_350344201.1">
    <property type="nucleotide sequence ID" value="NZ_CP158367.1"/>
</dbReference>
<dbReference type="Gene3D" id="1.10.3210.10">
    <property type="entry name" value="Hypothetical protein af1432"/>
    <property type="match status" value="1"/>
</dbReference>
<reference evidence="2" key="1">
    <citation type="journal article" date="2013" name="Extremophiles">
        <title>Proteinivorax tanatarense gen. nov., sp. nov., an anaerobic, haloalkaliphilic, proteolytic bacterium isolated from a decaying algal bloom, and proposal of Proteinivoraceae fam. nov.</title>
        <authorList>
            <person name="Kevbrin V."/>
            <person name="Boltyanskaya Y."/>
            <person name="Zhilina T."/>
            <person name="Kolganova T."/>
            <person name="Lavrentjeva E."/>
            <person name="Kuznetsov B."/>
        </authorList>
    </citation>
    <scope>NUCLEOTIDE SEQUENCE</scope>
    <source>
        <strain evidence="2">Z-910T</strain>
    </source>
</reference>
<dbReference type="InterPro" id="IPR003607">
    <property type="entry name" value="HD/PDEase_dom"/>
</dbReference>
<gene>
    <name evidence="2" type="ORF">PRVXT_000580</name>
</gene>
<evidence type="ECO:0000259" key="1">
    <source>
        <dbReference type="Pfam" id="PF01966"/>
    </source>
</evidence>
<dbReference type="Pfam" id="PF01966">
    <property type="entry name" value="HD"/>
    <property type="match status" value="1"/>
</dbReference>
<evidence type="ECO:0000313" key="2">
    <source>
        <dbReference type="EMBL" id="XBX75457.1"/>
    </source>
</evidence>
<sequence>MVYRVKQFFKSITAKTTEDEEMWVKKVLNGQQQKLFFSLPIYEQRHSIDVAKSIMKKAGQLNKDEYNLLIKAALLHDIGKVNTGLNPITKSIAVIYDCFNSRKKIPSKPKFLQAYYLHPDLGVEFLQRDGDANKTLLFLISNHHQPIDKVSNELLKLLIECDEEN</sequence>
<name>A0AAU7VN17_9FIRM</name>